<dbReference type="AlphaFoldDB" id="A0A940MRY4"/>
<dbReference type="RefSeq" id="WP_209362508.1">
    <property type="nucleotide sequence ID" value="NZ_JAGISH010000011.1"/>
</dbReference>
<proteinExistence type="predicted"/>
<keyword evidence="4" id="KW-0566">Pantothenate biosynthesis</keyword>
<dbReference type="InterPro" id="IPR036291">
    <property type="entry name" value="NAD(P)-bd_dom_sf"/>
</dbReference>
<evidence type="ECO:0000256" key="6">
    <source>
        <dbReference type="ARBA" id="ARBA00048793"/>
    </source>
</evidence>
<dbReference type="InterPro" id="IPR051402">
    <property type="entry name" value="KPR-Related"/>
</dbReference>
<accession>A0A940MRY4</accession>
<dbReference type="GO" id="GO:0015940">
    <property type="term" value="P:pantothenate biosynthetic process"/>
    <property type="evidence" value="ECO:0007669"/>
    <property type="project" value="UniProtKB-KW"/>
</dbReference>
<comment type="caution">
    <text evidence="9">The sequence shown here is derived from an EMBL/GenBank/DDBJ whole genome shotgun (WGS) entry which is preliminary data.</text>
</comment>
<dbReference type="InterPro" id="IPR013332">
    <property type="entry name" value="KPR_N"/>
</dbReference>
<dbReference type="Gene3D" id="1.10.1040.10">
    <property type="entry name" value="N-(1-d-carboxylethyl)-l-norvaline Dehydrogenase, domain 2"/>
    <property type="match status" value="1"/>
</dbReference>
<evidence type="ECO:0000259" key="8">
    <source>
        <dbReference type="Pfam" id="PF08546"/>
    </source>
</evidence>
<dbReference type="Proteomes" id="UP000675940">
    <property type="component" value="Unassembled WGS sequence"/>
</dbReference>
<dbReference type="PANTHER" id="PTHR21708">
    <property type="entry name" value="PROBABLE 2-DEHYDROPANTOATE 2-REDUCTASE"/>
    <property type="match status" value="1"/>
</dbReference>
<evidence type="ECO:0000256" key="5">
    <source>
        <dbReference type="ARBA" id="ARBA00032024"/>
    </source>
</evidence>
<evidence type="ECO:0000256" key="3">
    <source>
        <dbReference type="ARBA" id="ARBA00019465"/>
    </source>
</evidence>
<name>A0A940MRY4_9RHOB</name>
<evidence type="ECO:0000256" key="1">
    <source>
        <dbReference type="ARBA" id="ARBA00004994"/>
    </source>
</evidence>
<evidence type="ECO:0000259" key="7">
    <source>
        <dbReference type="Pfam" id="PF02558"/>
    </source>
</evidence>
<dbReference type="SUPFAM" id="SSF48179">
    <property type="entry name" value="6-phosphogluconate dehydrogenase C-terminal domain-like"/>
    <property type="match status" value="1"/>
</dbReference>
<sequence length="320" mass="33352">MRVVVYGLGAIGGSVAALLARSGVEVVAIARGAMLEAVRADGLWLKAPGLEVVEHLACVGHPAEIDWRADDMVLLCMKTQHTPGALEDLRAAGVTDQPLFCLQNGVTNEDLALRLFPNVHGVTVMMPATYLHPGKVVCNGAPKFGVFDLGRYPRGADAADQALAMVLDGAGMAGFVREDVMASKYGKLLVNLGNILEASLGRGADFGDLSARMKDEAEAVLRAAGIRVERRGDADPAKRALMNGTEVAGEARPGGSSAQSLLRGAGSIETDWLNGEIVRLGRLHGVPVPVNAAMQAMGARLVREGLHPGALTLEAVAAGL</sequence>
<gene>
    <name evidence="9" type="ORF">J5474_17635</name>
</gene>
<evidence type="ECO:0000313" key="10">
    <source>
        <dbReference type="Proteomes" id="UP000675940"/>
    </source>
</evidence>
<dbReference type="SUPFAM" id="SSF51735">
    <property type="entry name" value="NAD(P)-binding Rossmann-fold domains"/>
    <property type="match status" value="1"/>
</dbReference>
<organism evidence="9 10">
    <name type="scientific">Sagittula salina</name>
    <dbReference type="NCBI Taxonomy" id="2820268"/>
    <lineage>
        <taxon>Bacteria</taxon>
        <taxon>Pseudomonadati</taxon>
        <taxon>Pseudomonadota</taxon>
        <taxon>Alphaproteobacteria</taxon>
        <taxon>Rhodobacterales</taxon>
        <taxon>Roseobacteraceae</taxon>
        <taxon>Sagittula</taxon>
    </lineage>
</organism>
<dbReference type="InterPro" id="IPR013328">
    <property type="entry name" value="6PGD_dom2"/>
</dbReference>
<dbReference type="InterPro" id="IPR008927">
    <property type="entry name" value="6-PGluconate_DH-like_C_sf"/>
</dbReference>
<dbReference type="Pfam" id="PF08546">
    <property type="entry name" value="ApbA_C"/>
    <property type="match status" value="1"/>
</dbReference>
<keyword evidence="10" id="KW-1185">Reference proteome</keyword>
<dbReference type="Gene3D" id="3.40.50.720">
    <property type="entry name" value="NAD(P)-binding Rossmann-like Domain"/>
    <property type="match status" value="1"/>
</dbReference>
<dbReference type="GO" id="GO:0005737">
    <property type="term" value="C:cytoplasm"/>
    <property type="evidence" value="ECO:0007669"/>
    <property type="project" value="TreeGrafter"/>
</dbReference>
<dbReference type="GO" id="GO:0008677">
    <property type="term" value="F:2-dehydropantoate 2-reductase activity"/>
    <property type="evidence" value="ECO:0007669"/>
    <property type="project" value="UniProtKB-EC"/>
</dbReference>
<evidence type="ECO:0000256" key="2">
    <source>
        <dbReference type="ARBA" id="ARBA00013014"/>
    </source>
</evidence>
<dbReference type="EC" id="1.1.1.169" evidence="2"/>
<feature type="domain" description="Ketopantoate reductase N-terminal" evidence="7">
    <location>
        <begin position="3"/>
        <end position="141"/>
    </location>
</feature>
<feature type="domain" description="Ketopantoate reductase C-terminal" evidence="8">
    <location>
        <begin position="184"/>
        <end position="296"/>
    </location>
</feature>
<dbReference type="InterPro" id="IPR013752">
    <property type="entry name" value="KPA_reductase"/>
</dbReference>
<comment type="catalytic activity">
    <reaction evidence="6">
        <text>(R)-pantoate + NADP(+) = 2-dehydropantoate + NADPH + H(+)</text>
        <dbReference type="Rhea" id="RHEA:16233"/>
        <dbReference type="ChEBI" id="CHEBI:11561"/>
        <dbReference type="ChEBI" id="CHEBI:15378"/>
        <dbReference type="ChEBI" id="CHEBI:15980"/>
        <dbReference type="ChEBI" id="CHEBI:57783"/>
        <dbReference type="ChEBI" id="CHEBI:58349"/>
        <dbReference type="EC" id="1.1.1.169"/>
    </reaction>
</comment>
<dbReference type="EMBL" id="JAGISH010000011">
    <property type="protein sequence ID" value="MBP0484299.1"/>
    <property type="molecule type" value="Genomic_DNA"/>
</dbReference>
<reference evidence="9" key="1">
    <citation type="submission" date="2021-03" db="EMBL/GenBank/DDBJ databases">
        <title>Sagittula salina sp. nov. strain M10.9X isolated from the marine waste.</title>
        <authorList>
            <person name="Satari L."/>
            <person name="Molina-Menor E."/>
            <person name="Vidal-Verdu A."/>
            <person name="Pascual J."/>
            <person name="Pereto J."/>
            <person name="Porcar M."/>
        </authorList>
    </citation>
    <scope>NUCLEOTIDE SEQUENCE</scope>
    <source>
        <strain evidence="9">M10.9X</strain>
    </source>
</reference>
<comment type="pathway">
    <text evidence="1">Cofactor biosynthesis; (R)-pantothenate biosynthesis; (R)-pantoate from 3-methyl-2-oxobutanoate: step 2/2.</text>
</comment>
<protein>
    <recommendedName>
        <fullName evidence="3">2-dehydropantoate 2-reductase</fullName>
        <ecNumber evidence="2">1.1.1.169</ecNumber>
    </recommendedName>
    <alternativeName>
        <fullName evidence="5">Ketopantoate reductase</fullName>
    </alternativeName>
</protein>
<dbReference type="Pfam" id="PF02558">
    <property type="entry name" value="ApbA"/>
    <property type="match status" value="1"/>
</dbReference>
<dbReference type="PANTHER" id="PTHR21708:SF26">
    <property type="entry name" value="2-DEHYDROPANTOATE 2-REDUCTASE"/>
    <property type="match status" value="1"/>
</dbReference>
<evidence type="ECO:0000256" key="4">
    <source>
        <dbReference type="ARBA" id="ARBA00022655"/>
    </source>
</evidence>
<evidence type="ECO:0000313" key="9">
    <source>
        <dbReference type="EMBL" id="MBP0484299.1"/>
    </source>
</evidence>